<dbReference type="Proteomes" id="UP000468388">
    <property type="component" value="Unassembled WGS sequence"/>
</dbReference>
<keyword evidence="4 6" id="KW-0520">NAD</keyword>
<evidence type="ECO:0000313" key="10">
    <source>
        <dbReference type="Proteomes" id="UP000468388"/>
    </source>
</evidence>
<accession>A0A6N8J980</accession>
<dbReference type="Pfam" id="PF02525">
    <property type="entry name" value="Flavodoxin_2"/>
    <property type="match status" value="1"/>
</dbReference>
<dbReference type="SUPFAM" id="SSF52218">
    <property type="entry name" value="Flavoproteins"/>
    <property type="match status" value="1"/>
</dbReference>
<keyword evidence="10" id="KW-1185">Reference proteome</keyword>
<feature type="compositionally biased region" description="Polar residues" evidence="7">
    <location>
        <begin position="7"/>
        <end position="21"/>
    </location>
</feature>
<feature type="domain" description="Flavodoxin-like fold" evidence="8">
    <location>
        <begin position="2"/>
        <end position="175"/>
    </location>
</feature>
<dbReference type="InterPro" id="IPR050104">
    <property type="entry name" value="FMN-dep_NADH:Q_OxRdtase_AzoR1"/>
</dbReference>
<sequence length="191" mass="20699">MKRILHVTSSPRGEASNSNKLGNKIVEKLQSRYPGSTVTVNDVVETKYAHIEAELLGAFMGMGEASAGRHSDAAVEQLEAADIIVISVPLYNFNMPSALKAWIDHIVRAGKTFSYATGKPQGLLKDKKVYLAIASKGVYSDGPMKGFDFSEPYLRFILGFIGLTDVTTYRIEGDGLVENAVENGLASVEIL</sequence>
<dbReference type="GO" id="GO:0010181">
    <property type="term" value="F:FMN binding"/>
    <property type="evidence" value="ECO:0007669"/>
    <property type="project" value="UniProtKB-UniRule"/>
</dbReference>
<protein>
    <recommendedName>
        <fullName evidence="6">FMN dependent NADH:quinone oxidoreductase</fullName>
        <ecNumber evidence="6">1.6.5.-</ecNumber>
    </recommendedName>
    <alternativeName>
        <fullName evidence="6">Azo-dye reductase</fullName>
    </alternativeName>
    <alternativeName>
        <fullName evidence="6">FMN-dependent NADH-azo compound oxidoreductase</fullName>
    </alternativeName>
    <alternativeName>
        <fullName evidence="6">FMN-dependent NADH-azoreductase</fullName>
        <ecNumber evidence="6">1.7.1.17</ecNumber>
    </alternativeName>
</protein>
<comment type="function">
    <text evidence="6">Quinone reductase that provides resistance to thiol-specific stress caused by electrophilic quinones.</text>
</comment>
<dbReference type="EC" id="1.6.5.-" evidence="6"/>
<keyword evidence="1 6" id="KW-0285">Flavoprotein</keyword>
<dbReference type="InterPro" id="IPR029039">
    <property type="entry name" value="Flavoprotein-like_sf"/>
</dbReference>
<dbReference type="OrthoDB" id="9805013at2"/>
<comment type="catalytic activity">
    <reaction evidence="5">
        <text>N,N-dimethyl-1,4-phenylenediamine + anthranilate + 2 NAD(+) = 2-(4-dimethylaminophenyl)diazenylbenzoate + 2 NADH + 2 H(+)</text>
        <dbReference type="Rhea" id="RHEA:55872"/>
        <dbReference type="ChEBI" id="CHEBI:15378"/>
        <dbReference type="ChEBI" id="CHEBI:15783"/>
        <dbReference type="ChEBI" id="CHEBI:16567"/>
        <dbReference type="ChEBI" id="CHEBI:57540"/>
        <dbReference type="ChEBI" id="CHEBI:57945"/>
        <dbReference type="ChEBI" id="CHEBI:71579"/>
        <dbReference type="EC" id="1.7.1.17"/>
    </reaction>
    <physiologicalReaction direction="right-to-left" evidence="5">
        <dbReference type="Rhea" id="RHEA:55874"/>
    </physiologicalReaction>
</comment>
<comment type="caution">
    <text evidence="9">The sequence shown here is derived from an EMBL/GenBank/DDBJ whole genome shotgun (WGS) entry which is preliminary data.</text>
</comment>
<dbReference type="InterPro" id="IPR023048">
    <property type="entry name" value="NADH:quinone_OxRdtase_FMN_depd"/>
</dbReference>
<comment type="subunit">
    <text evidence="6">Homodimer.</text>
</comment>
<dbReference type="EMBL" id="WRXO01000003">
    <property type="protein sequence ID" value="MVT41787.1"/>
    <property type="molecule type" value="Genomic_DNA"/>
</dbReference>
<dbReference type="EC" id="1.7.1.17" evidence="6"/>
<comment type="caution">
    <text evidence="6">Lacks conserved residue(s) required for the propagation of feature annotation.</text>
</comment>
<dbReference type="RefSeq" id="WP_157300407.1">
    <property type="nucleotide sequence ID" value="NZ_BAAAZB010000006.1"/>
</dbReference>
<evidence type="ECO:0000256" key="5">
    <source>
        <dbReference type="ARBA" id="ARBA00048542"/>
    </source>
</evidence>
<comment type="cofactor">
    <cofactor evidence="6">
        <name>FMN</name>
        <dbReference type="ChEBI" id="CHEBI:58210"/>
    </cofactor>
    <text evidence="6">Binds 1 FMN per subunit.</text>
</comment>
<keyword evidence="3 6" id="KW-0560">Oxidoreductase</keyword>
<evidence type="ECO:0000256" key="6">
    <source>
        <dbReference type="HAMAP-Rule" id="MF_01216"/>
    </source>
</evidence>
<evidence type="ECO:0000256" key="7">
    <source>
        <dbReference type="SAM" id="MobiDB-lite"/>
    </source>
</evidence>
<feature type="binding site" evidence="6">
    <location>
        <position position="10"/>
    </location>
    <ligand>
        <name>FMN</name>
        <dbReference type="ChEBI" id="CHEBI:58210"/>
    </ligand>
</feature>
<dbReference type="PANTHER" id="PTHR43741:SF4">
    <property type="entry name" value="FMN-DEPENDENT NADH:QUINONE OXIDOREDUCTASE"/>
    <property type="match status" value="1"/>
</dbReference>
<evidence type="ECO:0000256" key="4">
    <source>
        <dbReference type="ARBA" id="ARBA00023027"/>
    </source>
</evidence>
<organism evidence="9 10">
    <name type="scientific">Chitinophaga oryziterrae</name>
    <dbReference type="NCBI Taxonomy" id="1031224"/>
    <lineage>
        <taxon>Bacteria</taxon>
        <taxon>Pseudomonadati</taxon>
        <taxon>Bacteroidota</taxon>
        <taxon>Chitinophagia</taxon>
        <taxon>Chitinophagales</taxon>
        <taxon>Chitinophagaceae</taxon>
        <taxon>Chitinophaga</taxon>
    </lineage>
</organism>
<dbReference type="GO" id="GO:0016652">
    <property type="term" value="F:oxidoreductase activity, acting on NAD(P)H as acceptor"/>
    <property type="evidence" value="ECO:0007669"/>
    <property type="project" value="UniProtKB-UniRule"/>
</dbReference>
<dbReference type="GO" id="GO:0016655">
    <property type="term" value="F:oxidoreductase activity, acting on NAD(P)H, quinone or similar compound as acceptor"/>
    <property type="evidence" value="ECO:0007669"/>
    <property type="project" value="InterPro"/>
</dbReference>
<keyword evidence="2 6" id="KW-0288">FMN</keyword>
<comment type="similarity">
    <text evidence="6">Belongs to the azoreductase type 1 family.</text>
</comment>
<proteinExistence type="inferred from homology"/>
<dbReference type="HAMAP" id="MF_01216">
    <property type="entry name" value="Azoreductase_type1"/>
    <property type="match status" value="1"/>
</dbReference>
<dbReference type="GO" id="GO:0009055">
    <property type="term" value="F:electron transfer activity"/>
    <property type="evidence" value="ECO:0007669"/>
    <property type="project" value="UniProtKB-UniRule"/>
</dbReference>
<name>A0A6N8J980_9BACT</name>
<reference evidence="9 10" key="1">
    <citation type="submission" date="2019-12" db="EMBL/GenBank/DDBJ databases">
        <title>The draft genomic sequence of strain Chitinophaga oryziterrae JCM 16595.</title>
        <authorList>
            <person name="Zhang X."/>
        </authorList>
    </citation>
    <scope>NUCLEOTIDE SEQUENCE [LARGE SCALE GENOMIC DNA]</scope>
    <source>
        <strain evidence="9 10">JCM 16595</strain>
    </source>
</reference>
<feature type="region of interest" description="Disordered" evidence="7">
    <location>
        <begin position="1"/>
        <end position="21"/>
    </location>
</feature>
<feature type="binding site" evidence="6">
    <location>
        <begin position="16"/>
        <end position="18"/>
    </location>
    <ligand>
        <name>FMN</name>
        <dbReference type="ChEBI" id="CHEBI:58210"/>
    </ligand>
</feature>
<comment type="catalytic activity">
    <reaction evidence="6">
        <text>2 a quinone + NADH + H(+) = 2 a 1,4-benzosemiquinone + NAD(+)</text>
        <dbReference type="Rhea" id="RHEA:65952"/>
        <dbReference type="ChEBI" id="CHEBI:15378"/>
        <dbReference type="ChEBI" id="CHEBI:57540"/>
        <dbReference type="ChEBI" id="CHEBI:57945"/>
        <dbReference type="ChEBI" id="CHEBI:132124"/>
        <dbReference type="ChEBI" id="CHEBI:134225"/>
    </reaction>
</comment>
<evidence type="ECO:0000256" key="2">
    <source>
        <dbReference type="ARBA" id="ARBA00022643"/>
    </source>
</evidence>
<dbReference type="AlphaFoldDB" id="A0A6N8J980"/>
<gene>
    <name evidence="6" type="primary">azoR</name>
    <name evidence="9" type="ORF">GO495_14450</name>
</gene>
<evidence type="ECO:0000259" key="8">
    <source>
        <dbReference type="Pfam" id="PF02525"/>
    </source>
</evidence>
<comment type="function">
    <text evidence="6">Also exhibits azoreductase activity. Catalyzes the reductive cleavage of the azo bond in aromatic azo compounds to the corresponding amines.</text>
</comment>
<dbReference type="PANTHER" id="PTHR43741">
    <property type="entry name" value="FMN-DEPENDENT NADH-AZOREDUCTASE 1"/>
    <property type="match status" value="1"/>
</dbReference>
<evidence type="ECO:0000313" key="9">
    <source>
        <dbReference type="EMBL" id="MVT41787.1"/>
    </source>
</evidence>
<evidence type="ECO:0000256" key="3">
    <source>
        <dbReference type="ARBA" id="ARBA00023002"/>
    </source>
</evidence>
<dbReference type="InterPro" id="IPR003680">
    <property type="entry name" value="Flavodoxin_fold"/>
</dbReference>
<evidence type="ECO:0000256" key="1">
    <source>
        <dbReference type="ARBA" id="ARBA00022630"/>
    </source>
</evidence>
<dbReference type="Gene3D" id="3.40.50.360">
    <property type="match status" value="1"/>
</dbReference>